<gene>
    <name evidence="1" type="ORF">S01H1_82430</name>
</gene>
<comment type="caution">
    <text evidence="1">The sequence shown here is derived from an EMBL/GenBank/DDBJ whole genome shotgun (WGS) entry which is preliminary data.</text>
</comment>
<dbReference type="EMBL" id="BARS01055877">
    <property type="protein sequence ID" value="GAG49752.1"/>
    <property type="molecule type" value="Genomic_DNA"/>
</dbReference>
<organism evidence="1">
    <name type="scientific">marine sediment metagenome</name>
    <dbReference type="NCBI Taxonomy" id="412755"/>
    <lineage>
        <taxon>unclassified sequences</taxon>
        <taxon>metagenomes</taxon>
        <taxon>ecological metagenomes</taxon>
    </lineage>
</organism>
<protein>
    <submittedName>
        <fullName evidence="1">Uncharacterized protein</fullName>
    </submittedName>
</protein>
<name>X0YSH7_9ZZZZ</name>
<accession>X0YSH7</accession>
<dbReference type="AlphaFoldDB" id="X0YSH7"/>
<evidence type="ECO:0000313" key="1">
    <source>
        <dbReference type="EMBL" id="GAG49752.1"/>
    </source>
</evidence>
<reference evidence="1" key="1">
    <citation type="journal article" date="2014" name="Front. Microbiol.">
        <title>High frequency of phylogenetically diverse reductive dehalogenase-homologous genes in deep subseafloor sedimentary metagenomes.</title>
        <authorList>
            <person name="Kawai M."/>
            <person name="Futagami T."/>
            <person name="Toyoda A."/>
            <person name="Takaki Y."/>
            <person name="Nishi S."/>
            <person name="Hori S."/>
            <person name="Arai W."/>
            <person name="Tsubouchi T."/>
            <person name="Morono Y."/>
            <person name="Uchiyama I."/>
            <person name="Ito T."/>
            <person name="Fujiyama A."/>
            <person name="Inagaki F."/>
            <person name="Takami H."/>
        </authorList>
    </citation>
    <scope>NUCLEOTIDE SEQUENCE</scope>
    <source>
        <strain evidence="1">Expedition CK06-06</strain>
    </source>
</reference>
<proteinExistence type="predicted"/>
<feature type="non-terminal residue" evidence="1">
    <location>
        <position position="187"/>
    </location>
</feature>
<sequence length="187" mass="21926">MGALANKNNIIIPRGIKISDVDLEALLGKIIKSGLEIDSVGNLQFKGTKRLMVLKCYDKKLKKDVILKVSTFKPESRNLTKREYLIHLLIYKHWPVNSFVRIPKPYDLKTINVRDKSIVYFKMEFIDDNINDYNKLIKNNELKSFNTVIKTSHNIKVDELVKYSFVDRKDFSKYHTDISNYLKDLRL</sequence>